<protein>
    <submittedName>
        <fullName evidence="1">Uncharacterized protein</fullName>
    </submittedName>
</protein>
<dbReference type="InterPro" id="IPR010512">
    <property type="entry name" value="DUF1091"/>
</dbReference>
<dbReference type="AlphaFoldDB" id="B4NN16"/>
<evidence type="ECO:0000313" key="1">
    <source>
        <dbReference type="EMBL" id="EDW85755.2"/>
    </source>
</evidence>
<dbReference type="KEGG" id="dwi:6652410"/>
<proteinExistence type="predicted"/>
<dbReference type="InParanoid" id="B4NN16"/>
<evidence type="ECO:0000313" key="2">
    <source>
        <dbReference type="Proteomes" id="UP000007798"/>
    </source>
</evidence>
<dbReference type="HOGENOM" id="CLU_125152_0_0_1"/>
<name>B4NN16_DROWI</name>
<dbReference type="PANTHER" id="PTHR21112">
    <property type="entry name" value="CHEMOSENSORY PROTEIN A 29A-RELATED"/>
    <property type="match status" value="1"/>
</dbReference>
<dbReference type="PANTHER" id="PTHR21112:SF0">
    <property type="entry name" value="CHEMOSENSORY PROTEIN A 29A-RELATED"/>
    <property type="match status" value="1"/>
</dbReference>
<organism evidence="1 2">
    <name type="scientific">Drosophila willistoni</name>
    <name type="common">Fruit fly</name>
    <dbReference type="NCBI Taxonomy" id="7260"/>
    <lineage>
        <taxon>Eukaryota</taxon>
        <taxon>Metazoa</taxon>
        <taxon>Ecdysozoa</taxon>
        <taxon>Arthropoda</taxon>
        <taxon>Hexapoda</taxon>
        <taxon>Insecta</taxon>
        <taxon>Pterygota</taxon>
        <taxon>Neoptera</taxon>
        <taxon>Endopterygota</taxon>
        <taxon>Diptera</taxon>
        <taxon>Brachycera</taxon>
        <taxon>Muscomorpha</taxon>
        <taxon>Ephydroidea</taxon>
        <taxon>Drosophilidae</taxon>
        <taxon>Drosophila</taxon>
        <taxon>Sophophora</taxon>
    </lineage>
</organism>
<reference evidence="1 2" key="1">
    <citation type="journal article" date="2007" name="Nature">
        <title>Evolution of genes and genomes on the Drosophila phylogeny.</title>
        <authorList>
            <consortium name="Drosophila 12 Genomes Consortium"/>
            <person name="Clark A.G."/>
            <person name="Eisen M.B."/>
            <person name="Smith D.R."/>
            <person name="Bergman C.M."/>
            <person name="Oliver B."/>
            <person name="Markow T.A."/>
            <person name="Kaufman T.C."/>
            <person name="Kellis M."/>
            <person name="Gelbart W."/>
            <person name="Iyer V.N."/>
            <person name="Pollard D.A."/>
            <person name="Sackton T.B."/>
            <person name="Larracuente A.M."/>
            <person name="Singh N.D."/>
            <person name="Abad J.P."/>
            <person name="Abt D.N."/>
            <person name="Adryan B."/>
            <person name="Aguade M."/>
            <person name="Akashi H."/>
            <person name="Anderson W.W."/>
            <person name="Aquadro C.F."/>
            <person name="Ardell D.H."/>
            <person name="Arguello R."/>
            <person name="Artieri C.G."/>
            <person name="Barbash D.A."/>
            <person name="Barker D."/>
            <person name="Barsanti P."/>
            <person name="Batterham P."/>
            <person name="Batzoglou S."/>
            <person name="Begun D."/>
            <person name="Bhutkar A."/>
            <person name="Blanco E."/>
            <person name="Bosak S.A."/>
            <person name="Bradley R.K."/>
            <person name="Brand A.D."/>
            <person name="Brent M.R."/>
            <person name="Brooks A.N."/>
            <person name="Brown R.H."/>
            <person name="Butlin R.K."/>
            <person name="Caggese C."/>
            <person name="Calvi B.R."/>
            <person name="Bernardo de Carvalho A."/>
            <person name="Caspi A."/>
            <person name="Castrezana S."/>
            <person name="Celniker S.E."/>
            <person name="Chang J.L."/>
            <person name="Chapple C."/>
            <person name="Chatterji S."/>
            <person name="Chinwalla A."/>
            <person name="Civetta A."/>
            <person name="Clifton S.W."/>
            <person name="Comeron J.M."/>
            <person name="Costello J.C."/>
            <person name="Coyne J.A."/>
            <person name="Daub J."/>
            <person name="David R.G."/>
            <person name="Delcher A.L."/>
            <person name="Delehaunty K."/>
            <person name="Do C.B."/>
            <person name="Ebling H."/>
            <person name="Edwards K."/>
            <person name="Eickbush T."/>
            <person name="Evans J.D."/>
            <person name="Filipski A."/>
            <person name="Findeiss S."/>
            <person name="Freyhult E."/>
            <person name="Fulton L."/>
            <person name="Fulton R."/>
            <person name="Garcia A.C."/>
            <person name="Gardiner A."/>
            <person name="Garfield D.A."/>
            <person name="Garvin B.E."/>
            <person name="Gibson G."/>
            <person name="Gilbert D."/>
            <person name="Gnerre S."/>
            <person name="Godfrey J."/>
            <person name="Good R."/>
            <person name="Gotea V."/>
            <person name="Gravely B."/>
            <person name="Greenberg A.J."/>
            <person name="Griffiths-Jones S."/>
            <person name="Gross S."/>
            <person name="Guigo R."/>
            <person name="Gustafson E.A."/>
            <person name="Haerty W."/>
            <person name="Hahn M.W."/>
            <person name="Halligan D.L."/>
            <person name="Halpern A.L."/>
            <person name="Halter G.M."/>
            <person name="Han M.V."/>
            <person name="Heger A."/>
            <person name="Hillier L."/>
            <person name="Hinrichs A.S."/>
            <person name="Holmes I."/>
            <person name="Hoskins R.A."/>
            <person name="Hubisz M.J."/>
            <person name="Hultmark D."/>
            <person name="Huntley M.A."/>
            <person name="Jaffe D.B."/>
            <person name="Jagadeeshan S."/>
            <person name="Jeck W.R."/>
            <person name="Johnson J."/>
            <person name="Jones C.D."/>
            <person name="Jordan W.C."/>
            <person name="Karpen G.H."/>
            <person name="Kataoka E."/>
            <person name="Keightley P.D."/>
            <person name="Kheradpour P."/>
            <person name="Kirkness E.F."/>
            <person name="Koerich L.B."/>
            <person name="Kristiansen K."/>
            <person name="Kudrna D."/>
            <person name="Kulathinal R.J."/>
            <person name="Kumar S."/>
            <person name="Kwok R."/>
            <person name="Lander E."/>
            <person name="Langley C.H."/>
            <person name="Lapoint R."/>
            <person name="Lazzaro B.P."/>
            <person name="Lee S.J."/>
            <person name="Levesque L."/>
            <person name="Li R."/>
            <person name="Lin C.F."/>
            <person name="Lin M.F."/>
            <person name="Lindblad-Toh K."/>
            <person name="Llopart A."/>
            <person name="Long M."/>
            <person name="Low L."/>
            <person name="Lozovsky E."/>
            <person name="Lu J."/>
            <person name="Luo M."/>
            <person name="Machado C.A."/>
            <person name="Makalowski W."/>
            <person name="Marzo M."/>
            <person name="Matsuda M."/>
            <person name="Matzkin L."/>
            <person name="McAllister B."/>
            <person name="McBride C.S."/>
            <person name="McKernan B."/>
            <person name="McKernan K."/>
            <person name="Mendez-Lago M."/>
            <person name="Minx P."/>
            <person name="Mollenhauer M.U."/>
            <person name="Montooth K."/>
            <person name="Mount S.M."/>
            <person name="Mu X."/>
            <person name="Myers E."/>
            <person name="Negre B."/>
            <person name="Newfeld S."/>
            <person name="Nielsen R."/>
            <person name="Noor M.A."/>
            <person name="O'Grady P."/>
            <person name="Pachter L."/>
            <person name="Papaceit M."/>
            <person name="Parisi M.J."/>
            <person name="Parisi M."/>
            <person name="Parts L."/>
            <person name="Pedersen J.S."/>
            <person name="Pesole G."/>
            <person name="Phillippy A.M."/>
            <person name="Ponting C.P."/>
            <person name="Pop M."/>
            <person name="Porcelli D."/>
            <person name="Powell J.R."/>
            <person name="Prohaska S."/>
            <person name="Pruitt K."/>
            <person name="Puig M."/>
            <person name="Quesneville H."/>
            <person name="Ram K.R."/>
            <person name="Rand D."/>
            <person name="Rasmussen M.D."/>
            <person name="Reed L.K."/>
            <person name="Reenan R."/>
            <person name="Reily A."/>
            <person name="Remington K.A."/>
            <person name="Rieger T.T."/>
            <person name="Ritchie M.G."/>
            <person name="Robin C."/>
            <person name="Rogers Y.H."/>
            <person name="Rohde C."/>
            <person name="Rozas J."/>
            <person name="Rubenfield M.J."/>
            <person name="Ruiz A."/>
            <person name="Russo S."/>
            <person name="Salzberg S.L."/>
            <person name="Sanchez-Gracia A."/>
            <person name="Saranga D.J."/>
            <person name="Sato H."/>
            <person name="Schaeffer S.W."/>
            <person name="Schatz M.C."/>
            <person name="Schlenke T."/>
            <person name="Schwartz R."/>
            <person name="Segarra C."/>
            <person name="Singh R.S."/>
            <person name="Sirot L."/>
            <person name="Sirota M."/>
            <person name="Sisneros N.B."/>
            <person name="Smith C.D."/>
            <person name="Smith T.F."/>
            <person name="Spieth J."/>
            <person name="Stage D.E."/>
            <person name="Stark A."/>
            <person name="Stephan W."/>
            <person name="Strausberg R.L."/>
            <person name="Strempel S."/>
            <person name="Sturgill D."/>
            <person name="Sutton G."/>
            <person name="Sutton G.G."/>
            <person name="Tao W."/>
            <person name="Teichmann S."/>
            <person name="Tobari Y.N."/>
            <person name="Tomimura Y."/>
            <person name="Tsolas J.M."/>
            <person name="Valente V.L."/>
            <person name="Venter E."/>
            <person name="Venter J.C."/>
            <person name="Vicario S."/>
            <person name="Vieira F.G."/>
            <person name="Vilella A.J."/>
            <person name="Villasante A."/>
            <person name="Walenz B."/>
            <person name="Wang J."/>
            <person name="Wasserman M."/>
            <person name="Watts T."/>
            <person name="Wilson D."/>
            <person name="Wilson R.K."/>
            <person name="Wing R.A."/>
            <person name="Wolfner M.F."/>
            <person name="Wong A."/>
            <person name="Wong G.K."/>
            <person name="Wu C.I."/>
            <person name="Wu G."/>
            <person name="Yamamoto D."/>
            <person name="Yang H.P."/>
            <person name="Yang S.P."/>
            <person name="Yorke J.A."/>
            <person name="Yoshida K."/>
            <person name="Zdobnov E."/>
            <person name="Zhang P."/>
            <person name="Zhang Y."/>
            <person name="Zimin A.V."/>
            <person name="Baldwin J."/>
            <person name="Abdouelleil A."/>
            <person name="Abdulkadir J."/>
            <person name="Abebe A."/>
            <person name="Abera B."/>
            <person name="Abreu J."/>
            <person name="Acer S.C."/>
            <person name="Aftuck L."/>
            <person name="Alexander A."/>
            <person name="An P."/>
            <person name="Anderson E."/>
            <person name="Anderson S."/>
            <person name="Arachi H."/>
            <person name="Azer M."/>
            <person name="Bachantsang P."/>
            <person name="Barry A."/>
            <person name="Bayul T."/>
            <person name="Berlin A."/>
            <person name="Bessette D."/>
            <person name="Bloom T."/>
            <person name="Blye J."/>
            <person name="Boguslavskiy L."/>
            <person name="Bonnet C."/>
            <person name="Boukhgalter B."/>
            <person name="Bourzgui I."/>
            <person name="Brown A."/>
            <person name="Cahill P."/>
            <person name="Channer S."/>
            <person name="Cheshatsang Y."/>
            <person name="Chuda L."/>
            <person name="Citroen M."/>
            <person name="Collymore A."/>
            <person name="Cooke P."/>
            <person name="Costello M."/>
            <person name="D'Aco K."/>
            <person name="Daza R."/>
            <person name="De Haan G."/>
            <person name="DeGray S."/>
            <person name="DeMaso C."/>
            <person name="Dhargay N."/>
            <person name="Dooley K."/>
            <person name="Dooley E."/>
            <person name="Doricent M."/>
            <person name="Dorje P."/>
            <person name="Dorjee K."/>
            <person name="Dupes A."/>
            <person name="Elong R."/>
            <person name="Falk J."/>
            <person name="Farina A."/>
            <person name="Faro S."/>
            <person name="Ferguson D."/>
            <person name="Fisher S."/>
            <person name="Foley C.D."/>
            <person name="Franke A."/>
            <person name="Friedrich D."/>
            <person name="Gadbois L."/>
            <person name="Gearin G."/>
            <person name="Gearin C.R."/>
            <person name="Giannoukos G."/>
            <person name="Goode T."/>
            <person name="Graham J."/>
            <person name="Grandbois E."/>
            <person name="Grewal S."/>
            <person name="Gyaltsen K."/>
            <person name="Hafez N."/>
            <person name="Hagos B."/>
            <person name="Hall J."/>
            <person name="Henson C."/>
            <person name="Hollinger A."/>
            <person name="Honan T."/>
            <person name="Huard M.D."/>
            <person name="Hughes L."/>
            <person name="Hurhula B."/>
            <person name="Husby M.E."/>
            <person name="Kamat A."/>
            <person name="Kanga B."/>
            <person name="Kashin S."/>
            <person name="Khazanovich D."/>
            <person name="Kisner P."/>
            <person name="Lance K."/>
            <person name="Lara M."/>
            <person name="Lee W."/>
            <person name="Lennon N."/>
            <person name="Letendre F."/>
            <person name="LeVine R."/>
            <person name="Lipovsky A."/>
            <person name="Liu X."/>
            <person name="Liu J."/>
            <person name="Liu S."/>
            <person name="Lokyitsang T."/>
            <person name="Lokyitsang Y."/>
            <person name="Lubonja R."/>
            <person name="Lui A."/>
            <person name="MacDonald P."/>
            <person name="Magnisalis V."/>
            <person name="Maru K."/>
            <person name="Matthews C."/>
            <person name="McCusker W."/>
            <person name="McDonough S."/>
            <person name="Mehta T."/>
            <person name="Meldrim J."/>
            <person name="Meneus L."/>
            <person name="Mihai O."/>
            <person name="Mihalev A."/>
            <person name="Mihova T."/>
            <person name="Mittelman R."/>
            <person name="Mlenga V."/>
            <person name="Montmayeur A."/>
            <person name="Mulrain L."/>
            <person name="Navidi A."/>
            <person name="Naylor J."/>
            <person name="Negash T."/>
            <person name="Nguyen T."/>
            <person name="Nguyen N."/>
            <person name="Nicol R."/>
            <person name="Norbu C."/>
            <person name="Norbu N."/>
            <person name="Novod N."/>
            <person name="O'Neill B."/>
            <person name="Osman S."/>
            <person name="Markiewicz E."/>
            <person name="Oyono O.L."/>
            <person name="Patti C."/>
            <person name="Phunkhang P."/>
            <person name="Pierre F."/>
            <person name="Priest M."/>
            <person name="Raghuraman S."/>
            <person name="Rege F."/>
            <person name="Reyes R."/>
            <person name="Rise C."/>
            <person name="Rogov P."/>
            <person name="Ross K."/>
            <person name="Ryan E."/>
            <person name="Settipalli S."/>
            <person name="Shea T."/>
            <person name="Sherpa N."/>
            <person name="Shi L."/>
            <person name="Shih D."/>
            <person name="Sparrow T."/>
            <person name="Spaulding J."/>
            <person name="Stalker J."/>
            <person name="Stange-Thomann N."/>
            <person name="Stavropoulos S."/>
            <person name="Stone C."/>
            <person name="Strader C."/>
            <person name="Tesfaye S."/>
            <person name="Thomson T."/>
            <person name="Thoulutsang Y."/>
            <person name="Thoulutsang D."/>
            <person name="Topham K."/>
            <person name="Topping I."/>
            <person name="Tsamla T."/>
            <person name="Vassiliev H."/>
            <person name="Vo A."/>
            <person name="Wangchuk T."/>
            <person name="Wangdi T."/>
            <person name="Weiand M."/>
            <person name="Wilkinson J."/>
            <person name="Wilson A."/>
            <person name="Yadav S."/>
            <person name="Young G."/>
            <person name="Yu Q."/>
            <person name="Zembek L."/>
            <person name="Zhong D."/>
            <person name="Zimmer A."/>
            <person name="Zwirko Z."/>
            <person name="Jaffe D.B."/>
            <person name="Alvarez P."/>
            <person name="Brockman W."/>
            <person name="Butler J."/>
            <person name="Chin C."/>
            <person name="Gnerre S."/>
            <person name="Grabherr M."/>
            <person name="Kleber M."/>
            <person name="Mauceli E."/>
            <person name="MacCallum I."/>
        </authorList>
    </citation>
    <scope>NUCLEOTIDE SEQUENCE [LARGE SCALE GENOMIC DNA]</scope>
    <source>
        <strain evidence="2">Tucson 14030-0811.24</strain>
    </source>
</reference>
<accession>B4NN16</accession>
<gene>
    <name evidence="1" type="primary">Dwil\GK22974</name>
    <name evidence="1" type="ORF">Dwil_GK22974</name>
</gene>
<dbReference type="OrthoDB" id="8043478at2759"/>
<dbReference type="Proteomes" id="UP000007798">
    <property type="component" value="Unassembled WGS sequence"/>
</dbReference>
<dbReference type="EMBL" id="CH964282">
    <property type="protein sequence ID" value="EDW85755.2"/>
    <property type="molecule type" value="Genomic_DNA"/>
</dbReference>
<keyword evidence="2" id="KW-1185">Reference proteome</keyword>
<sequence length="162" mass="18734">MWDYEPISIEPFTSDESLLKIDARIDRIKRGEFAISSTILWDYDADESTMVEATAYHSSSGDEKDYKLLPWTIPKQPFFEYLNTYYKDVVLKNVGDCSNLPRFEGKFQPPWPRNTYFLDKCVSQGEGLPQVAPSGFYKIIFVTSGQVKWGFNIIVKVFPKSF</sequence>
<dbReference type="Pfam" id="PF06477">
    <property type="entry name" value="DUF1091"/>
    <property type="match status" value="1"/>
</dbReference>
<dbReference type="eggNOG" id="ENOG502TBRE">
    <property type="taxonomic scope" value="Eukaryota"/>
</dbReference>